<keyword evidence="3" id="KW-1185">Reference proteome</keyword>
<dbReference type="Proteomes" id="UP000886523">
    <property type="component" value="Unassembled WGS sequence"/>
</dbReference>
<organism evidence="2 3">
    <name type="scientific">Hydnum rufescens UP504</name>
    <dbReference type="NCBI Taxonomy" id="1448309"/>
    <lineage>
        <taxon>Eukaryota</taxon>
        <taxon>Fungi</taxon>
        <taxon>Dikarya</taxon>
        <taxon>Basidiomycota</taxon>
        <taxon>Agaricomycotina</taxon>
        <taxon>Agaricomycetes</taxon>
        <taxon>Cantharellales</taxon>
        <taxon>Hydnaceae</taxon>
        <taxon>Hydnum</taxon>
    </lineage>
</organism>
<accession>A0A9P6ASZ1</accession>
<proteinExistence type="predicted"/>
<reference evidence="2" key="1">
    <citation type="journal article" date="2020" name="Nat. Commun.">
        <title>Large-scale genome sequencing of mycorrhizal fungi provides insights into the early evolution of symbiotic traits.</title>
        <authorList>
            <person name="Miyauchi S."/>
            <person name="Kiss E."/>
            <person name="Kuo A."/>
            <person name="Drula E."/>
            <person name="Kohler A."/>
            <person name="Sanchez-Garcia M."/>
            <person name="Morin E."/>
            <person name="Andreopoulos B."/>
            <person name="Barry K.W."/>
            <person name="Bonito G."/>
            <person name="Buee M."/>
            <person name="Carver A."/>
            <person name="Chen C."/>
            <person name="Cichocki N."/>
            <person name="Clum A."/>
            <person name="Culley D."/>
            <person name="Crous P.W."/>
            <person name="Fauchery L."/>
            <person name="Girlanda M."/>
            <person name="Hayes R.D."/>
            <person name="Keri Z."/>
            <person name="LaButti K."/>
            <person name="Lipzen A."/>
            <person name="Lombard V."/>
            <person name="Magnuson J."/>
            <person name="Maillard F."/>
            <person name="Murat C."/>
            <person name="Nolan M."/>
            <person name="Ohm R.A."/>
            <person name="Pangilinan J."/>
            <person name="Pereira M.F."/>
            <person name="Perotto S."/>
            <person name="Peter M."/>
            <person name="Pfister S."/>
            <person name="Riley R."/>
            <person name="Sitrit Y."/>
            <person name="Stielow J.B."/>
            <person name="Szollosi G."/>
            <person name="Zifcakova L."/>
            <person name="Stursova M."/>
            <person name="Spatafora J.W."/>
            <person name="Tedersoo L."/>
            <person name="Vaario L.M."/>
            <person name="Yamada A."/>
            <person name="Yan M."/>
            <person name="Wang P."/>
            <person name="Xu J."/>
            <person name="Bruns T."/>
            <person name="Baldrian P."/>
            <person name="Vilgalys R."/>
            <person name="Dunand C."/>
            <person name="Henrissat B."/>
            <person name="Grigoriev I.V."/>
            <person name="Hibbett D."/>
            <person name="Nagy L.G."/>
            <person name="Martin F.M."/>
        </authorList>
    </citation>
    <scope>NUCLEOTIDE SEQUENCE</scope>
    <source>
        <strain evidence="2">UP504</strain>
    </source>
</reference>
<sequence length="53" mass="5697">MDTMSTLLVFSSCSLAAGLLKYSLHAQSGDRHSPHSRQCSSFKGETVIKIVLG</sequence>
<feature type="signal peptide" evidence="1">
    <location>
        <begin position="1"/>
        <end position="16"/>
    </location>
</feature>
<evidence type="ECO:0000313" key="2">
    <source>
        <dbReference type="EMBL" id="KAF9511474.1"/>
    </source>
</evidence>
<keyword evidence="1" id="KW-0732">Signal</keyword>
<dbReference type="AlphaFoldDB" id="A0A9P6ASZ1"/>
<dbReference type="EMBL" id="MU129000">
    <property type="protein sequence ID" value="KAF9511474.1"/>
    <property type="molecule type" value="Genomic_DNA"/>
</dbReference>
<comment type="caution">
    <text evidence="2">The sequence shown here is derived from an EMBL/GenBank/DDBJ whole genome shotgun (WGS) entry which is preliminary data.</text>
</comment>
<gene>
    <name evidence="2" type="ORF">BS47DRAFT_1346816</name>
</gene>
<name>A0A9P6ASZ1_9AGAM</name>
<feature type="chain" id="PRO_5040394610" evidence="1">
    <location>
        <begin position="17"/>
        <end position="53"/>
    </location>
</feature>
<evidence type="ECO:0000256" key="1">
    <source>
        <dbReference type="SAM" id="SignalP"/>
    </source>
</evidence>
<protein>
    <submittedName>
        <fullName evidence="2">Uncharacterized protein</fullName>
    </submittedName>
</protein>
<evidence type="ECO:0000313" key="3">
    <source>
        <dbReference type="Proteomes" id="UP000886523"/>
    </source>
</evidence>